<feature type="transmembrane region" description="Helical" evidence="1">
    <location>
        <begin position="84"/>
        <end position="103"/>
    </location>
</feature>
<feature type="transmembrane region" description="Helical" evidence="1">
    <location>
        <begin position="130"/>
        <end position="148"/>
    </location>
</feature>
<dbReference type="InterPro" id="IPR006747">
    <property type="entry name" value="DUF599"/>
</dbReference>
<evidence type="ECO:0008006" key="4">
    <source>
        <dbReference type="Google" id="ProtNLM"/>
    </source>
</evidence>
<dbReference type="PANTHER" id="PTHR31881:SF6">
    <property type="entry name" value="OS09G0494600 PROTEIN"/>
    <property type="match status" value="1"/>
</dbReference>
<keyword evidence="1" id="KW-0812">Transmembrane</keyword>
<keyword evidence="3" id="KW-1185">Reference proteome</keyword>
<evidence type="ECO:0000256" key="1">
    <source>
        <dbReference type="SAM" id="Phobius"/>
    </source>
</evidence>
<dbReference type="AlphaFoldDB" id="A0A0K8MB69"/>
<dbReference type="Pfam" id="PF04654">
    <property type="entry name" value="DUF599"/>
    <property type="match status" value="1"/>
</dbReference>
<sequence length="247" mass="28270">MMPSAKLITVPNFPLSISYVDLIALVWFIFCWYGYNIVNDNLVKSTRSLRARMHLYRIQWMVTSLSRDNRVLDINILANLQSSVSFLASTSILIIAGLLAALISSEKALEIVSNLPFSCEMDQHTWNSKVFVLIFLFVYAFFKFTWALRQFNYSAVLLGAMPTPKGSPEQFLPTARRAAIICTLAAKHMNRGLRSFYFAIAVLAWFIDPWLFIIATGWVVIVMYRREYRSEVVQVLNMPSENILSDS</sequence>
<keyword evidence="1" id="KW-0472">Membrane</keyword>
<proteinExistence type="predicted"/>
<feature type="transmembrane region" description="Helical" evidence="1">
    <location>
        <begin position="12"/>
        <end position="35"/>
    </location>
</feature>
<feature type="transmembrane region" description="Helical" evidence="1">
    <location>
        <begin position="196"/>
        <end position="221"/>
    </location>
</feature>
<reference evidence="2 3" key="1">
    <citation type="submission" date="2015-03" db="EMBL/GenBank/DDBJ databases">
        <title>Caedibacter varicaedens, whole genome shotgun sequence.</title>
        <authorList>
            <person name="Suzuki H."/>
            <person name="Dapper A.L."/>
            <person name="Gibson A.K."/>
            <person name="Jackson C."/>
            <person name="Lee H."/>
            <person name="Pejaver V.R."/>
            <person name="Doak T."/>
            <person name="Lynch M."/>
        </authorList>
    </citation>
    <scope>NUCLEOTIDE SEQUENCE [LARGE SCALE GENOMIC DNA]</scope>
</reference>
<evidence type="ECO:0000313" key="2">
    <source>
        <dbReference type="EMBL" id="GAO97756.1"/>
    </source>
</evidence>
<dbReference type="EMBL" id="BBVC01000016">
    <property type="protein sequence ID" value="GAO97756.1"/>
    <property type="molecule type" value="Genomic_DNA"/>
</dbReference>
<evidence type="ECO:0000313" key="3">
    <source>
        <dbReference type="Proteomes" id="UP000036771"/>
    </source>
</evidence>
<dbReference type="STRING" id="1629334.Cva_00396"/>
<dbReference type="OrthoDB" id="9806874at2"/>
<keyword evidence="1" id="KW-1133">Transmembrane helix</keyword>
<name>A0A0K8MB69_9PROT</name>
<accession>A0A0K8MB69</accession>
<dbReference type="Proteomes" id="UP000036771">
    <property type="component" value="Unassembled WGS sequence"/>
</dbReference>
<gene>
    <name evidence="2" type="ORF">Cva_00396</name>
</gene>
<protein>
    <recommendedName>
        <fullName evidence="4">DUF599 domain-containing protein</fullName>
    </recommendedName>
</protein>
<dbReference type="PANTHER" id="PTHR31881">
    <property type="match status" value="1"/>
</dbReference>
<comment type="caution">
    <text evidence="2">The sequence shown here is derived from an EMBL/GenBank/DDBJ whole genome shotgun (WGS) entry which is preliminary data.</text>
</comment>
<organism evidence="2 3">
    <name type="scientific">Caedimonas varicaedens</name>
    <dbReference type="NCBI Taxonomy" id="1629334"/>
    <lineage>
        <taxon>Bacteria</taxon>
        <taxon>Pseudomonadati</taxon>
        <taxon>Pseudomonadota</taxon>
        <taxon>Alphaproteobacteria</taxon>
        <taxon>Holosporales</taxon>
        <taxon>Caedimonadaceae</taxon>
        <taxon>Caedimonas</taxon>
    </lineage>
</organism>